<proteinExistence type="predicted"/>
<evidence type="ECO:0000313" key="3">
    <source>
        <dbReference type="Proteomes" id="UP000325081"/>
    </source>
</evidence>
<name>A0A5A7QEN6_STRAF</name>
<gene>
    <name evidence="2" type="ORF">STAS_20225</name>
</gene>
<keyword evidence="2" id="KW-0418">Kinase</keyword>
<dbReference type="OrthoDB" id="2668416at2759"/>
<keyword evidence="2" id="KW-0808">Transferase</keyword>
<reference evidence="3" key="1">
    <citation type="journal article" date="2019" name="Curr. Biol.">
        <title>Genome Sequence of Striga asiatica Provides Insight into the Evolution of Plant Parasitism.</title>
        <authorList>
            <person name="Yoshida S."/>
            <person name="Kim S."/>
            <person name="Wafula E.K."/>
            <person name="Tanskanen J."/>
            <person name="Kim Y.M."/>
            <person name="Honaas L."/>
            <person name="Yang Z."/>
            <person name="Spallek T."/>
            <person name="Conn C.E."/>
            <person name="Ichihashi Y."/>
            <person name="Cheong K."/>
            <person name="Cui S."/>
            <person name="Der J.P."/>
            <person name="Gundlach H."/>
            <person name="Jiao Y."/>
            <person name="Hori C."/>
            <person name="Ishida J.K."/>
            <person name="Kasahara H."/>
            <person name="Kiba T."/>
            <person name="Kim M.S."/>
            <person name="Koo N."/>
            <person name="Laohavisit A."/>
            <person name="Lee Y.H."/>
            <person name="Lumba S."/>
            <person name="McCourt P."/>
            <person name="Mortimer J.C."/>
            <person name="Mutuku J.M."/>
            <person name="Nomura T."/>
            <person name="Sasaki-Sekimoto Y."/>
            <person name="Seto Y."/>
            <person name="Wang Y."/>
            <person name="Wakatake T."/>
            <person name="Sakakibara H."/>
            <person name="Demura T."/>
            <person name="Yamaguchi S."/>
            <person name="Yoneyama K."/>
            <person name="Manabe R.I."/>
            <person name="Nelson D.C."/>
            <person name="Schulman A.H."/>
            <person name="Timko M.P."/>
            <person name="dePamphilis C.W."/>
            <person name="Choi D."/>
            <person name="Shirasu K."/>
        </authorList>
    </citation>
    <scope>NUCLEOTIDE SEQUENCE [LARGE SCALE GENOMIC DNA]</scope>
    <source>
        <strain evidence="3">cv. UVA1</strain>
    </source>
</reference>
<sequence>MLSENQHKWTRKRPIFITSNFKRRKKEIDIVSLEEDLRIIGPGFSLWAVFGLLPSLAGRWLRPSPRFEEDLRAMGPGCSLRLLVAPGRPLAPAFPAIGALGEGFEGHRVGLQLVGRVESRSALESAQFRAEVQSERPYGPLRKPTPKIKKDLSKKFQKGKTKKKKKNKKSKSSNGGGNKTTTQVDNTTFDIEWWEIFLNKNSPELGIQALLPGVEEDIRVQPQICVSSRVCAAAPAPFSHIPSPTSKDEGKEFRHQTGTTWAKATFLDRLWDVDDVIQRTTTLGLSPVTTRLCVEGYRRCSNDNLTRTTANQSCEILVEILQALNDSSHGIKDWDKSLVSPCFTWSHIVLFILHAATMPAPCLLFLSTPLRPPAPRHVHLPRRETLNRCTEKSSFFICHAATSLASRRFNPFTP</sequence>
<dbReference type="EMBL" id="BKCP01006626">
    <property type="protein sequence ID" value="GER43376.1"/>
    <property type="molecule type" value="Genomic_DNA"/>
</dbReference>
<dbReference type="GO" id="GO:0016301">
    <property type="term" value="F:kinase activity"/>
    <property type="evidence" value="ECO:0007669"/>
    <property type="project" value="UniProtKB-KW"/>
</dbReference>
<evidence type="ECO:0000256" key="1">
    <source>
        <dbReference type="SAM" id="MobiDB-lite"/>
    </source>
</evidence>
<protein>
    <submittedName>
        <fullName evidence="2">BRI1-associated receptor kinase</fullName>
    </submittedName>
</protein>
<feature type="region of interest" description="Disordered" evidence="1">
    <location>
        <begin position="134"/>
        <end position="183"/>
    </location>
</feature>
<keyword evidence="3" id="KW-1185">Reference proteome</keyword>
<accession>A0A5A7QEN6</accession>
<dbReference type="Proteomes" id="UP000325081">
    <property type="component" value="Unassembled WGS sequence"/>
</dbReference>
<feature type="compositionally biased region" description="Basic residues" evidence="1">
    <location>
        <begin position="155"/>
        <end position="171"/>
    </location>
</feature>
<evidence type="ECO:0000313" key="2">
    <source>
        <dbReference type="EMBL" id="GER43376.1"/>
    </source>
</evidence>
<dbReference type="AlphaFoldDB" id="A0A5A7QEN6"/>
<keyword evidence="2" id="KW-0675">Receptor</keyword>
<comment type="caution">
    <text evidence="2">The sequence shown here is derived from an EMBL/GenBank/DDBJ whole genome shotgun (WGS) entry which is preliminary data.</text>
</comment>
<organism evidence="2 3">
    <name type="scientific">Striga asiatica</name>
    <name type="common">Asiatic witchweed</name>
    <name type="synonym">Buchnera asiatica</name>
    <dbReference type="NCBI Taxonomy" id="4170"/>
    <lineage>
        <taxon>Eukaryota</taxon>
        <taxon>Viridiplantae</taxon>
        <taxon>Streptophyta</taxon>
        <taxon>Embryophyta</taxon>
        <taxon>Tracheophyta</taxon>
        <taxon>Spermatophyta</taxon>
        <taxon>Magnoliopsida</taxon>
        <taxon>eudicotyledons</taxon>
        <taxon>Gunneridae</taxon>
        <taxon>Pentapetalae</taxon>
        <taxon>asterids</taxon>
        <taxon>lamiids</taxon>
        <taxon>Lamiales</taxon>
        <taxon>Orobanchaceae</taxon>
        <taxon>Buchnereae</taxon>
        <taxon>Striga</taxon>
    </lineage>
</organism>